<evidence type="ECO:0000256" key="4">
    <source>
        <dbReference type="SAM" id="SignalP"/>
    </source>
</evidence>
<evidence type="ECO:0000256" key="2">
    <source>
        <dbReference type="ARBA" id="ARBA00022741"/>
    </source>
</evidence>
<reference evidence="6" key="1">
    <citation type="submission" date="2016-05" db="EMBL/GenBank/DDBJ databases">
        <authorList>
            <person name="Lavstsen T."/>
            <person name="Jespersen J.S."/>
        </authorList>
    </citation>
    <scope>NUCLEOTIDE SEQUENCE</scope>
    <source>
        <tissue evidence="6">Brain</tissue>
    </source>
</reference>
<proteinExistence type="inferred from homology"/>
<name>A0A1A7WWR7_9TELE</name>
<dbReference type="Pfam" id="PF04548">
    <property type="entry name" value="AIG1"/>
    <property type="match status" value="1"/>
</dbReference>
<dbReference type="PROSITE" id="PS51720">
    <property type="entry name" value="G_AIG1"/>
    <property type="match status" value="1"/>
</dbReference>
<gene>
    <name evidence="6" type="primary">CABZ01070637.1</name>
</gene>
<keyword evidence="2" id="KW-0547">Nucleotide-binding</keyword>
<dbReference type="GO" id="GO:0005525">
    <property type="term" value="F:GTP binding"/>
    <property type="evidence" value="ECO:0007669"/>
    <property type="project" value="UniProtKB-KW"/>
</dbReference>
<feature type="signal peptide" evidence="4">
    <location>
        <begin position="1"/>
        <end position="23"/>
    </location>
</feature>
<dbReference type="AlphaFoldDB" id="A0A1A7WWR7"/>
<reference evidence="6" key="2">
    <citation type="submission" date="2016-06" db="EMBL/GenBank/DDBJ databases">
        <title>The genome of a short-lived fish provides insights into sex chromosome evolution and the genetic control of aging.</title>
        <authorList>
            <person name="Reichwald K."/>
            <person name="Felder M."/>
            <person name="Petzold A."/>
            <person name="Koch P."/>
            <person name="Groth M."/>
            <person name="Platzer M."/>
        </authorList>
    </citation>
    <scope>NUCLEOTIDE SEQUENCE</scope>
    <source>
        <tissue evidence="6">Brain</tissue>
    </source>
</reference>
<feature type="domain" description="AIG1-type G" evidence="5">
    <location>
        <begin position="1"/>
        <end position="119"/>
    </location>
</feature>
<accession>A0A1A7WWR7</accession>
<dbReference type="InterPro" id="IPR045058">
    <property type="entry name" value="GIMA/IAN/Toc"/>
</dbReference>
<dbReference type="InterPro" id="IPR006703">
    <property type="entry name" value="G_AIG1"/>
</dbReference>
<evidence type="ECO:0000256" key="1">
    <source>
        <dbReference type="ARBA" id="ARBA00008535"/>
    </source>
</evidence>
<dbReference type="Gene3D" id="3.40.50.300">
    <property type="entry name" value="P-loop containing nucleotide triphosphate hydrolases"/>
    <property type="match status" value="1"/>
</dbReference>
<sequence length="156" mass="17354">MMSLPGPHVFLLVISLAVRFTQEEKDAVKWISDNFGEEASKYTIIVFTRGDELSESIESYLHKSADLKKFISECTAGFVVFDNKSMSDRTQVAELFDKIDRTVELNGGHYISSIYEDAQRKLWWRGVGDKLKSAESIAMAAAGAAVLVGTAILRNL</sequence>
<dbReference type="SUPFAM" id="SSF52540">
    <property type="entry name" value="P-loop containing nucleoside triphosphate hydrolases"/>
    <property type="match status" value="1"/>
</dbReference>
<dbReference type="InterPro" id="IPR027417">
    <property type="entry name" value="P-loop_NTPase"/>
</dbReference>
<dbReference type="PANTHER" id="PTHR10903:SF188">
    <property type="entry name" value="GTPASE IMAP FAMILY MEMBER 2-LIKE-RELATED"/>
    <property type="match status" value="1"/>
</dbReference>
<organism evidence="6">
    <name type="scientific">Iconisemion striatum</name>
    <dbReference type="NCBI Taxonomy" id="60296"/>
    <lineage>
        <taxon>Eukaryota</taxon>
        <taxon>Metazoa</taxon>
        <taxon>Chordata</taxon>
        <taxon>Craniata</taxon>
        <taxon>Vertebrata</taxon>
        <taxon>Euteleostomi</taxon>
        <taxon>Actinopterygii</taxon>
        <taxon>Neopterygii</taxon>
        <taxon>Teleostei</taxon>
        <taxon>Neoteleostei</taxon>
        <taxon>Acanthomorphata</taxon>
        <taxon>Ovalentaria</taxon>
        <taxon>Atherinomorphae</taxon>
        <taxon>Cyprinodontiformes</taxon>
        <taxon>Nothobranchiidae</taxon>
        <taxon>Iconisemion</taxon>
    </lineage>
</organism>
<comment type="similarity">
    <text evidence="1">Belongs to the TRAFAC class TrmE-Era-EngA-EngB-Septin-like GTPase superfamily. AIG1/Toc34/Toc159-like paraseptin GTPase family. IAN subfamily.</text>
</comment>
<protein>
    <recommendedName>
        <fullName evidence="5">AIG1-type G domain-containing protein</fullName>
    </recommendedName>
</protein>
<dbReference type="EMBL" id="HADW01008967">
    <property type="protein sequence ID" value="SBP10367.1"/>
    <property type="molecule type" value="Transcribed_RNA"/>
</dbReference>
<evidence type="ECO:0000259" key="5">
    <source>
        <dbReference type="PROSITE" id="PS51720"/>
    </source>
</evidence>
<keyword evidence="4" id="KW-0732">Signal</keyword>
<evidence type="ECO:0000256" key="3">
    <source>
        <dbReference type="ARBA" id="ARBA00023134"/>
    </source>
</evidence>
<feature type="chain" id="PRO_5008362610" description="AIG1-type G domain-containing protein" evidence="4">
    <location>
        <begin position="24"/>
        <end position="156"/>
    </location>
</feature>
<keyword evidence="3" id="KW-0342">GTP-binding</keyword>
<dbReference type="PANTHER" id="PTHR10903">
    <property type="entry name" value="GTPASE, IMAP FAMILY MEMBER-RELATED"/>
    <property type="match status" value="1"/>
</dbReference>
<evidence type="ECO:0000313" key="6">
    <source>
        <dbReference type="EMBL" id="SBP10367.1"/>
    </source>
</evidence>